<evidence type="ECO:0000313" key="1">
    <source>
        <dbReference type="EMBL" id="SCZ58428.1"/>
    </source>
</evidence>
<dbReference type="EMBL" id="FMWJ01000004">
    <property type="protein sequence ID" value="SCZ58428.1"/>
    <property type="molecule type" value="Genomic_DNA"/>
</dbReference>
<dbReference type="AlphaFoldDB" id="A0A1G5Q9Z1"/>
<gene>
    <name evidence="1" type="ORF">SAMN02982990_01226</name>
</gene>
<proteinExistence type="predicted"/>
<protein>
    <submittedName>
        <fullName evidence="1">Uncharacterized protein</fullName>
    </submittedName>
</protein>
<reference evidence="2" key="1">
    <citation type="submission" date="2016-10" db="EMBL/GenBank/DDBJ databases">
        <authorList>
            <person name="Varghese N."/>
            <person name="Submissions S."/>
        </authorList>
    </citation>
    <scope>NUCLEOTIDE SEQUENCE [LARGE SCALE GENOMIC DNA]</scope>
    <source>
        <strain evidence="2">ATCC 29999</strain>
    </source>
</reference>
<organism evidence="1 2">
    <name type="scientific">Photorhabdus luminescens</name>
    <name type="common">Xenorhabdus luminescens</name>
    <dbReference type="NCBI Taxonomy" id="29488"/>
    <lineage>
        <taxon>Bacteria</taxon>
        <taxon>Pseudomonadati</taxon>
        <taxon>Pseudomonadota</taxon>
        <taxon>Gammaproteobacteria</taxon>
        <taxon>Enterobacterales</taxon>
        <taxon>Morganellaceae</taxon>
        <taxon>Photorhabdus</taxon>
    </lineage>
</organism>
<evidence type="ECO:0000313" key="2">
    <source>
        <dbReference type="Proteomes" id="UP000183223"/>
    </source>
</evidence>
<sequence>MKFLINTDVTNWVSHKDWFNVPLRLFVVLQDDDGSVPLENYKSKIVVNGLNEGEYEIVNKDSIFDSVSRASEILVKIKTDQKVNATIGFDVEVTDASGGVVAKAALNRFKLKSVGLAAPVYPAHYDNVISSDDIKAGVKVLFTDSNILDKHELKFVFDNDNVEVVPGVQNSGDVRSLPVKDTLLTEGKHDSLYYTISESGTARFSAIQRVFVELDEDSATVQVRRDLEIPYIEEYDENKGRPIGENIIDYDINILVNDAKLKGKELKKGTVHVRGYSADNRDTGKLVLKIDSLQGSEDNIFRLAVIKPEENADGQPGGVDFFNYIGNGQVKIHYEISFVGEVNILHKSKEKTYKVVLD</sequence>
<dbReference type="RefSeq" id="WP_049582074.1">
    <property type="nucleotide sequence ID" value="NZ_CAWQXX010000066.1"/>
</dbReference>
<accession>A0A1G5Q9Z1</accession>
<dbReference type="GeneID" id="45655165"/>
<keyword evidence="2" id="KW-1185">Reference proteome</keyword>
<name>A0A1G5Q9Z1_PHOLU</name>
<dbReference type="OrthoDB" id="6462202at2"/>
<dbReference type="Proteomes" id="UP000183223">
    <property type="component" value="Unassembled WGS sequence"/>
</dbReference>